<keyword evidence="5 8" id="KW-1133">Transmembrane helix</keyword>
<comment type="similarity">
    <text evidence="7">Belongs to the drug/metabolite transporter (DMT) superfamily. Small multidrug resistance (SMR) (TC 2.A.7.1) family.</text>
</comment>
<evidence type="ECO:0000256" key="8">
    <source>
        <dbReference type="SAM" id="Phobius"/>
    </source>
</evidence>
<dbReference type="Proteomes" id="UP000004416">
    <property type="component" value="Unassembled WGS sequence"/>
</dbReference>
<proteinExistence type="inferred from homology"/>
<gene>
    <name evidence="9" type="ORF">HMPREF0322_03454</name>
</gene>
<dbReference type="GO" id="GO:0022857">
    <property type="term" value="F:transmembrane transporter activity"/>
    <property type="evidence" value="ECO:0007669"/>
    <property type="project" value="InterPro"/>
</dbReference>
<feature type="transmembrane region" description="Helical" evidence="8">
    <location>
        <begin position="89"/>
        <end position="108"/>
    </location>
</feature>
<dbReference type="InterPro" id="IPR037185">
    <property type="entry name" value="EmrE-like"/>
</dbReference>
<dbReference type="InterPro" id="IPR000390">
    <property type="entry name" value="Small_drug/metabolite_transptr"/>
</dbReference>
<comment type="subcellular location">
    <subcellularLocation>
        <location evidence="1 7">Cell membrane</location>
        <topology evidence="1 7">Multi-pass membrane protein</topology>
    </subcellularLocation>
</comment>
<reference evidence="9 10" key="1">
    <citation type="submission" date="2011-08" db="EMBL/GenBank/DDBJ databases">
        <authorList>
            <person name="Weinstock G."/>
            <person name="Sodergren E."/>
            <person name="Clifton S."/>
            <person name="Fulton L."/>
            <person name="Fulton B."/>
            <person name="Courtney L."/>
            <person name="Fronick C."/>
            <person name="Harrison M."/>
            <person name="Strong C."/>
            <person name="Farmer C."/>
            <person name="Delahaunty K."/>
            <person name="Markovic C."/>
            <person name="Hall O."/>
            <person name="Minx P."/>
            <person name="Tomlinson C."/>
            <person name="Mitreva M."/>
            <person name="Hou S."/>
            <person name="Chen J."/>
            <person name="Wollam A."/>
            <person name="Pepin K.H."/>
            <person name="Johnson M."/>
            <person name="Bhonagiri V."/>
            <person name="Zhang X."/>
            <person name="Suruliraj S."/>
            <person name="Warren W."/>
            <person name="Chinwalla A."/>
            <person name="Mardis E.R."/>
            <person name="Wilson R.K."/>
        </authorList>
    </citation>
    <scope>NUCLEOTIDE SEQUENCE [LARGE SCALE GENOMIC DNA]</scope>
    <source>
        <strain evidence="9 10">DP7</strain>
    </source>
</reference>
<keyword evidence="4 7" id="KW-0812">Transmembrane</keyword>
<dbReference type="HOGENOM" id="CLU_133067_0_1_9"/>
<dbReference type="EMBL" id="AFZX01000091">
    <property type="protein sequence ID" value="EHL05913.1"/>
    <property type="molecule type" value="Genomic_DNA"/>
</dbReference>
<evidence type="ECO:0000256" key="6">
    <source>
        <dbReference type="ARBA" id="ARBA00023136"/>
    </source>
</evidence>
<dbReference type="FunFam" id="1.10.3730.20:FF:000001">
    <property type="entry name" value="Quaternary ammonium compound resistance transporter SugE"/>
    <property type="match status" value="1"/>
</dbReference>
<accession>G9XR56</accession>
<evidence type="ECO:0000313" key="10">
    <source>
        <dbReference type="Proteomes" id="UP000004416"/>
    </source>
</evidence>
<feature type="transmembrane region" description="Helical" evidence="8">
    <location>
        <begin position="62"/>
        <end position="83"/>
    </location>
</feature>
<dbReference type="PANTHER" id="PTHR30561">
    <property type="entry name" value="SMR FAMILY PROTON-DEPENDENT DRUG EFFLUX TRANSPORTER SUGE"/>
    <property type="match status" value="1"/>
</dbReference>
<evidence type="ECO:0000256" key="1">
    <source>
        <dbReference type="ARBA" id="ARBA00004651"/>
    </source>
</evidence>
<feature type="transmembrane region" description="Helical" evidence="8">
    <location>
        <begin position="37"/>
        <end position="55"/>
    </location>
</feature>
<name>G9XR56_DESHA</name>
<dbReference type="SUPFAM" id="SSF103481">
    <property type="entry name" value="Multidrug resistance efflux transporter EmrE"/>
    <property type="match status" value="1"/>
</dbReference>
<evidence type="ECO:0000256" key="3">
    <source>
        <dbReference type="ARBA" id="ARBA00022475"/>
    </source>
</evidence>
<sequence>MRRIPMQWVYLALAILLEILGTTLMKMSEGLTKMLPTLGMFLAYVLCFSSFALALKKIPVSVAYAVWSGVGIVVISAIGIAVFKETVTTLKVVSIVLIVAGVVGLNLGGTAH</sequence>
<keyword evidence="2" id="KW-0813">Transport</keyword>
<keyword evidence="6 8" id="KW-0472">Membrane</keyword>
<evidence type="ECO:0000256" key="5">
    <source>
        <dbReference type="ARBA" id="ARBA00022989"/>
    </source>
</evidence>
<dbReference type="InterPro" id="IPR045324">
    <property type="entry name" value="Small_multidrug_res"/>
</dbReference>
<evidence type="ECO:0000313" key="9">
    <source>
        <dbReference type="EMBL" id="EHL05913.1"/>
    </source>
</evidence>
<organism evidence="9 10">
    <name type="scientific">Desulfitobacterium hafniense DP7</name>
    <dbReference type="NCBI Taxonomy" id="537010"/>
    <lineage>
        <taxon>Bacteria</taxon>
        <taxon>Bacillati</taxon>
        <taxon>Bacillota</taxon>
        <taxon>Clostridia</taxon>
        <taxon>Eubacteriales</taxon>
        <taxon>Desulfitobacteriaceae</taxon>
        <taxon>Desulfitobacterium</taxon>
    </lineage>
</organism>
<dbReference type="PATRIC" id="fig|537010.4.peg.3227"/>
<dbReference type="PANTHER" id="PTHR30561:SF1">
    <property type="entry name" value="MULTIDRUG TRANSPORTER EMRE"/>
    <property type="match status" value="1"/>
</dbReference>
<comment type="caution">
    <text evidence="9">The sequence shown here is derived from an EMBL/GenBank/DDBJ whole genome shotgun (WGS) entry which is preliminary data.</text>
</comment>
<dbReference type="GO" id="GO:0005886">
    <property type="term" value="C:plasma membrane"/>
    <property type="evidence" value="ECO:0007669"/>
    <property type="project" value="UniProtKB-SubCell"/>
</dbReference>
<protein>
    <submittedName>
        <fullName evidence="9">Putative multidrug transporter EmrE</fullName>
    </submittedName>
</protein>
<evidence type="ECO:0000256" key="4">
    <source>
        <dbReference type="ARBA" id="ARBA00022692"/>
    </source>
</evidence>
<dbReference type="Pfam" id="PF00893">
    <property type="entry name" value="Multi_Drug_Res"/>
    <property type="match status" value="1"/>
</dbReference>
<dbReference type="AlphaFoldDB" id="G9XR56"/>
<evidence type="ECO:0000256" key="2">
    <source>
        <dbReference type="ARBA" id="ARBA00022448"/>
    </source>
</evidence>
<keyword evidence="3" id="KW-1003">Cell membrane</keyword>
<evidence type="ECO:0000256" key="7">
    <source>
        <dbReference type="RuleBase" id="RU003942"/>
    </source>
</evidence>
<dbReference type="Gene3D" id="1.10.3730.20">
    <property type="match status" value="1"/>
</dbReference>